<name>A0A067N638_BOTB1</name>
<gene>
    <name evidence="1" type="ORF">BOTBODRAFT_433415</name>
</gene>
<dbReference type="Proteomes" id="UP000027195">
    <property type="component" value="Unassembled WGS sequence"/>
</dbReference>
<dbReference type="EMBL" id="KL198019">
    <property type="protein sequence ID" value="KDQ19241.1"/>
    <property type="molecule type" value="Genomic_DNA"/>
</dbReference>
<keyword evidence="2" id="KW-1185">Reference proteome</keyword>
<organism evidence="1 2">
    <name type="scientific">Botryobasidium botryosum (strain FD-172 SS1)</name>
    <dbReference type="NCBI Taxonomy" id="930990"/>
    <lineage>
        <taxon>Eukaryota</taxon>
        <taxon>Fungi</taxon>
        <taxon>Dikarya</taxon>
        <taxon>Basidiomycota</taxon>
        <taxon>Agaricomycotina</taxon>
        <taxon>Agaricomycetes</taxon>
        <taxon>Cantharellales</taxon>
        <taxon>Botryobasidiaceae</taxon>
        <taxon>Botryobasidium</taxon>
    </lineage>
</organism>
<protein>
    <recommendedName>
        <fullName evidence="3">F-box domain-containing protein</fullName>
    </recommendedName>
</protein>
<dbReference type="Gene3D" id="3.80.10.10">
    <property type="entry name" value="Ribonuclease Inhibitor"/>
    <property type="match status" value="1"/>
</dbReference>
<proteinExistence type="predicted"/>
<reference evidence="2" key="1">
    <citation type="journal article" date="2014" name="Proc. Natl. Acad. Sci. U.S.A.">
        <title>Extensive sampling of basidiomycete genomes demonstrates inadequacy of the white-rot/brown-rot paradigm for wood decay fungi.</title>
        <authorList>
            <person name="Riley R."/>
            <person name="Salamov A.A."/>
            <person name="Brown D.W."/>
            <person name="Nagy L.G."/>
            <person name="Floudas D."/>
            <person name="Held B.W."/>
            <person name="Levasseur A."/>
            <person name="Lombard V."/>
            <person name="Morin E."/>
            <person name="Otillar R."/>
            <person name="Lindquist E.A."/>
            <person name="Sun H."/>
            <person name="LaButti K.M."/>
            <person name="Schmutz J."/>
            <person name="Jabbour D."/>
            <person name="Luo H."/>
            <person name="Baker S.E."/>
            <person name="Pisabarro A.G."/>
            <person name="Walton J.D."/>
            <person name="Blanchette R.A."/>
            <person name="Henrissat B."/>
            <person name="Martin F."/>
            <person name="Cullen D."/>
            <person name="Hibbett D.S."/>
            <person name="Grigoriev I.V."/>
        </authorList>
    </citation>
    <scope>NUCLEOTIDE SEQUENCE [LARGE SCALE GENOMIC DNA]</scope>
    <source>
        <strain evidence="2">FD-172 SS1</strain>
    </source>
</reference>
<sequence>MRSLRTIEIVDAGLLSIAHLLLTLSAPVLEVLRIQWSIAPRDDSDQGPEIGKELAIFLGASNQHLRNVSLEAIRIPQDNLVPVLELLPYVSSLQLSHIYDVGCFLETLASEQLCPQLESIVIADITPGHQNTILSPLRKLVQSDNRPPLQQLAIQECSDFDPSDIAWLSANVADFTFVGS</sequence>
<evidence type="ECO:0000313" key="1">
    <source>
        <dbReference type="EMBL" id="KDQ19241.1"/>
    </source>
</evidence>
<dbReference type="AlphaFoldDB" id="A0A067N638"/>
<dbReference type="HOGENOM" id="CLU_1495952_0_0_1"/>
<dbReference type="STRING" id="930990.A0A067N638"/>
<dbReference type="InterPro" id="IPR032675">
    <property type="entry name" value="LRR_dom_sf"/>
</dbReference>
<dbReference type="InParanoid" id="A0A067N638"/>
<evidence type="ECO:0000313" key="2">
    <source>
        <dbReference type="Proteomes" id="UP000027195"/>
    </source>
</evidence>
<accession>A0A067N638</accession>
<evidence type="ECO:0008006" key="3">
    <source>
        <dbReference type="Google" id="ProtNLM"/>
    </source>
</evidence>